<keyword evidence="12" id="KW-0864">Zinc transport</keyword>
<evidence type="ECO:0000259" key="24">
    <source>
        <dbReference type="Pfam" id="PF21116"/>
    </source>
</evidence>
<evidence type="ECO:0000256" key="2">
    <source>
        <dbReference type="ARBA" id="ARBA00004424"/>
    </source>
</evidence>
<keyword evidence="26" id="KW-1185">Reference proteome</keyword>
<feature type="transmembrane region" description="Helical" evidence="22">
    <location>
        <begin position="533"/>
        <end position="551"/>
    </location>
</feature>
<keyword evidence="15 22" id="KW-0472">Membrane</keyword>
<dbReference type="GO" id="GO:0055038">
    <property type="term" value="C:recycling endosome membrane"/>
    <property type="evidence" value="ECO:0007669"/>
    <property type="project" value="UniProtKB-SubCell"/>
</dbReference>
<organism evidence="25 26">
    <name type="scientific">Synaphobranchus kaupii</name>
    <name type="common">Kaup's arrowtooth eel</name>
    <dbReference type="NCBI Taxonomy" id="118154"/>
    <lineage>
        <taxon>Eukaryota</taxon>
        <taxon>Metazoa</taxon>
        <taxon>Chordata</taxon>
        <taxon>Craniata</taxon>
        <taxon>Vertebrata</taxon>
        <taxon>Euteleostomi</taxon>
        <taxon>Actinopterygii</taxon>
        <taxon>Neopterygii</taxon>
        <taxon>Teleostei</taxon>
        <taxon>Anguilliformes</taxon>
        <taxon>Synaphobranchidae</taxon>
        <taxon>Synaphobranchus</taxon>
    </lineage>
</organism>
<keyword evidence="14" id="KW-0406">Ion transport</keyword>
<evidence type="ECO:0000256" key="13">
    <source>
        <dbReference type="ARBA" id="ARBA00022989"/>
    </source>
</evidence>
<evidence type="ECO:0000256" key="16">
    <source>
        <dbReference type="ARBA" id="ARBA00034634"/>
    </source>
</evidence>
<dbReference type="GO" id="GO:0005385">
    <property type="term" value="F:zinc ion transmembrane transporter activity"/>
    <property type="evidence" value="ECO:0007669"/>
    <property type="project" value="TreeGrafter"/>
</dbReference>
<evidence type="ECO:0000256" key="3">
    <source>
        <dbReference type="ARBA" id="ARBA00006939"/>
    </source>
</evidence>
<accession>A0A9Q1IC13</accession>
<feature type="transmembrane region" description="Helical" evidence="22">
    <location>
        <begin position="385"/>
        <end position="405"/>
    </location>
</feature>
<proteinExistence type="inferred from homology"/>
<evidence type="ECO:0000256" key="8">
    <source>
        <dbReference type="ARBA" id="ARBA00022729"/>
    </source>
</evidence>
<dbReference type="GO" id="GO:0140410">
    <property type="term" value="F:monoatomic cation:bicarbonate symporter activity"/>
    <property type="evidence" value="ECO:0007669"/>
    <property type="project" value="TreeGrafter"/>
</dbReference>
<keyword evidence="7" id="KW-0479">Metal-binding</keyword>
<feature type="transmembrane region" description="Helical" evidence="22">
    <location>
        <begin position="563"/>
        <end position="581"/>
    </location>
</feature>
<comment type="caution">
    <text evidence="25">The sequence shown here is derived from an EMBL/GenBank/DDBJ whole genome shotgun (WGS) entry which is preliminary data.</text>
</comment>
<dbReference type="InterPro" id="IPR049406">
    <property type="entry name" value="ZIP4_12_EF-hand"/>
</dbReference>
<dbReference type="EMBL" id="JAINUF010000021">
    <property type="protein sequence ID" value="KAJ8334097.1"/>
    <property type="molecule type" value="Genomic_DNA"/>
</dbReference>
<evidence type="ECO:0000256" key="15">
    <source>
        <dbReference type="ARBA" id="ARBA00023136"/>
    </source>
</evidence>
<dbReference type="PANTHER" id="PTHR12191:SF21">
    <property type="entry name" value="ZINC TRANSPORTER ZIP4"/>
    <property type="match status" value="1"/>
</dbReference>
<keyword evidence="13 22" id="KW-1133">Transmembrane helix</keyword>
<feature type="compositionally biased region" description="Basic and acidic residues" evidence="21">
    <location>
        <begin position="216"/>
        <end position="232"/>
    </location>
</feature>
<evidence type="ECO:0000256" key="11">
    <source>
        <dbReference type="ARBA" id="ARBA00022843"/>
    </source>
</evidence>
<evidence type="ECO:0000256" key="10">
    <source>
        <dbReference type="ARBA" id="ARBA00022833"/>
    </source>
</evidence>
<dbReference type="InterPro" id="IPR050799">
    <property type="entry name" value="ZIP_Transporter"/>
</dbReference>
<dbReference type="InterPro" id="IPR041137">
    <property type="entry name" value="ZIP4_N"/>
</dbReference>
<keyword evidence="6 22" id="KW-0812">Transmembrane</keyword>
<feature type="domain" description="Zinc transporter ZIP4 N-terminal" evidence="23">
    <location>
        <begin position="17"/>
        <end position="172"/>
    </location>
</feature>
<dbReference type="Pfam" id="PF18292">
    <property type="entry name" value="ZIP4_domain"/>
    <property type="match status" value="1"/>
</dbReference>
<feature type="domain" description="Zinc transporter ZIP4/12 EF-hand" evidence="24">
    <location>
        <begin position="181"/>
        <end position="291"/>
    </location>
</feature>
<dbReference type="Pfam" id="PF02535">
    <property type="entry name" value="Zip"/>
    <property type="match status" value="1"/>
</dbReference>
<evidence type="ECO:0000256" key="5">
    <source>
        <dbReference type="ARBA" id="ARBA00022475"/>
    </source>
</evidence>
<reference evidence="25" key="1">
    <citation type="journal article" date="2023" name="Science">
        <title>Genome structures resolve the early diversification of teleost fishes.</title>
        <authorList>
            <person name="Parey E."/>
            <person name="Louis A."/>
            <person name="Montfort J."/>
            <person name="Bouchez O."/>
            <person name="Roques C."/>
            <person name="Iampietro C."/>
            <person name="Lluch J."/>
            <person name="Castinel A."/>
            <person name="Donnadieu C."/>
            <person name="Desvignes T."/>
            <person name="Floi Bucao C."/>
            <person name="Jouanno E."/>
            <person name="Wen M."/>
            <person name="Mejri S."/>
            <person name="Dirks R."/>
            <person name="Jansen H."/>
            <person name="Henkel C."/>
            <person name="Chen W.J."/>
            <person name="Zahm M."/>
            <person name="Cabau C."/>
            <person name="Klopp C."/>
            <person name="Thompson A.W."/>
            <person name="Robinson-Rechavi M."/>
            <person name="Braasch I."/>
            <person name="Lecointre G."/>
            <person name="Bobe J."/>
            <person name="Postlethwait J.H."/>
            <person name="Berthelot C."/>
            <person name="Roest Crollius H."/>
            <person name="Guiguen Y."/>
        </authorList>
    </citation>
    <scope>NUCLEOTIDE SEQUENCE</scope>
    <source>
        <strain evidence="25">WJC10195</strain>
    </source>
</reference>
<evidence type="ECO:0000256" key="18">
    <source>
        <dbReference type="ARBA" id="ARBA00041703"/>
    </source>
</evidence>
<evidence type="ECO:0000256" key="17">
    <source>
        <dbReference type="ARBA" id="ARBA00039394"/>
    </source>
</evidence>
<dbReference type="OrthoDB" id="200954at2759"/>
<keyword evidence="10" id="KW-0862">Zinc</keyword>
<evidence type="ECO:0000256" key="1">
    <source>
        <dbReference type="ARBA" id="ARBA00004195"/>
    </source>
</evidence>
<protein>
    <recommendedName>
        <fullName evidence="17">Zinc transporter ZIP4</fullName>
    </recommendedName>
    <alternativeName>
        <fullName evidence="19">Solute carrier family 39 member 4</fullName>
    </alternativeName>
    <alternativeName>
        <fullName evidence="18">Zrt- and Irt-like protein 4</fullName>
    </alternativeName>
</protein>
<feature type="transmembrane region" description="Helical" evidence="22">
    <location>
        <begin position="340"/>
        <end position="365"/>
    </location>
</feature>
<sequence length="622" mass="68626">MVSPGDEYLSENAVRIFFSMLEKRVQCPDVSCEKCISIEDVSQLVSGNWQDSGLHMEGYFKVALGWCFYLSSPQEACTAVKNKKWERETDQFVQSIMAKDIQGDEFSAGTGSLDRLLNQIEKHYRSTEGDQNCLTGADIIEESNLSLSDSTLRGVDTVLGNVLYHVLRGDCMVSHALPEEEYFLDYIFHVLGPDNVTEHDLEILMEHLKLGGGEPGADHHEHEPRLGHDLHGHRSSGHSHGEGQERNSSWDATCFSAHELMEIHHVNGSTISRAQFTRLSPALIQQILSGACGPKPHPIHPIDHLSKIETYVYASIANLVICLVAVFGIVVLLCTACTTLFQFCIQFCISLAVGSLTGDAILHLLPTFLGLHSHDNESGSSLDHTYKLLVLLAGIYYFFLMETVFSIMTHNDSHNHDSEGSDPHHCDHGKVIQMYHSERMGKQSTSQADLVEENEKEESSSNGLTREQRLIPYMITIGDGIHNFADGLAMGAAFSVSWRSGLATSLAVLCHELPHELGDFAFLLHCGMSVKKALLLNFGSALTSFIGLYIALSVSTDPSAQEWIAAVTAGLFLYVGLADMLPSMIHANSRGTWLMFFLQNLGLLTGWGILLLLSLYEDNIGV</sequence>
<comment type="subcellular location">
    <subcellularLocation>
        <location evidence="2">Apical cell membrane</location>
        <topology evidence="2">Multi-pass membrane protein</topology>
    </subcellularLocation>
    <subcellularLocation>
        <location evidence="1">Recycling endosome membrane</location>
        <topology evidence="1">Multi-pass membrane protein</topology>
    </subcellularLocation>
</comment>
<comment type="similarity">
    <text evidence="3">Belongs to the ZIP transporter (TC 2.A.5) family.</text>
</comment>
<keyword evidence="9" id="KW-0967">Endosome</keyword>
<evidence type="ECO:0000256" key="19">
    <source>
        <dbReference type="ARBA" id="ARBA00042777"/>
    </source>
</evidence>
<dbReference type="Pfam" id="PF21116">
    <property type="entry name" value="EF-hand_Zip"/>
    <property type="match status" value="1"/>
</dbReference>
<dbReference type="GO" id="GO:0071578">
    <property type="term" value="P:zinc ion import across plasma membrane"/>
    <property type="evidence" value="ECO:0007669"/>
    <property type="project" value="TreeGrafter"/>
</dbReference>
<dbReference type="GO" id="GO:0030003">
    <property type="term" value="P:intracellular monoatomic cation homeostasis"/>
    <property type="evidence" value="ECO:0007669"/>
    <property type="project" value="TreeGrafter"/>
</dbReference>
<keyword evidence="8" id="KW-0732">Signal</keyword>
<evidence type="ECO:0000256" key="6">
    <source>
        <dbReference type="ARBA" id="ARBA00022692"/>
    </source>
</evidence>
<comment type="catalytic activity">
    <reaction evidence="16">
        <text>Zn(2+)(in) = Zn(2+)(out)</text>
        <dbReference type="Rhea" id="RHEA:29351"/>
        <dbReference type="ChEBI" id="CHEBI:29105"/>
    </reaction>
</comment>
<dbReference type="Proteomes" id="UP001152622">
    <property type="component" value="Chromosome 21"/>
</dbReference>
<dbReference type="InterPro" id="IPR003689">
    <property type="entry name" value="ZIP"/>
</dbReference>
<keyword evidence="5" id="KW-1003">Cell membrane</keyword>
<gene>
    <name evidence="25" type="ORF">SKAU_G00397360</name>
</gene>
<evidence type="ECO:0000256" key="9">
    <source>
        <dbReference type="ARBA" id="ARBA00022753"/>
    </source>
</evidence>
<evidence type="ECO:0000256" key="12">
    <source>
        <dbReference type="ARBA" id="ARBA00022906"/>
    </source>
</evidence>
<evidence type="ECO:0000256" key="21">
    <source>
        <dbReference type="SAM" id="MobiDB-lite"/>
    </source>
</evidence>
<feature type="transmembrane region" description="Helical" evidence="22">
    <location>
        <begin position="311"/>
        <end position="333"/>
    </location>
</feature>
<keyword evidence="4" id="KW-0813">Transport</keyword>
<evidence type="ECO:0000256" key="22">
    <source>
        <dbReference type="SAM" id="Phobius"/>
    </source>
</evidence>
<evidence type="ECO:0000313" key="25">
    <source>
        <dbReference type="EMBL" id="KAJ8334097.1"/>
    </source>
</evidence>
<dbReference type="GO" id="GO:0046872">
    <property type="term" value="F:metal ion binding"/>
    <property type="evidence" value="ECO:0007669"/>
    <property type="project" value="UniProtKB-KW"/>
</dbReference>
<evidence type="ECO:0000259" key="23">
    <source>
        <dbReference type="Pfam" id="PF18292"/>
    </source>
</evidence>
<evidence type="ECO:0000256" key="14">
    <source>
        <dbReference type="ARBA" id="ARBA00023065"/>
    </source>
</evidence>
<evidence type="ECO:0000256" key="7">
    <source>
        <dbReference type="ARBA" id="ARBA00022723"/>
    </source>
</evidence>
<dbReference type="AlphaFoldDB" id="A0A9Q1IC13"/>
<dbReference type="GO" id="GO:0016324">
    <property type="term" value="C:apical plasma membrane"/>
    <property type="evidence" value="ECO:0007669"/>
    <property type="project" value="UniProtKB-SubCell"/>
</dbReference>
<comment type="function">
    <text evidence="20">Selective transporter that mediates the uptake of Zn(2+). Plays an essential role for dietary zinc uptake from small intestine. The Zn(2+) uniporter activity is regulated by zinc availability. Also exhibits polyspecific binding and transport of Cu(2+), Cd(2+) and possibly Ni(2+) but at higher concentrations.</text>
</comment>
<keyword evidence="11" id="KW-0832">Ubl conjugation</keyword>
<feature type="region of interest" description="Disordered" evidence="21">
    <location>
        <begin position="212"/>
        <end position="248"/>
    </location>
</feature>
<evidence type="ECO:0000256" key="20">
    <source>
        <dbReference type="ARBA" id="ARBA00055808"/>
    </source>
</evidence>
<name>A0A9Q1IC13_SYNKA</name>
<dbReference type="PANTHER" id="PTHR12191">
    <property type="entry name" value="SOLUTE CARRIER FAMILY 39"/>
    <property type="match status" value="1"/>
</dbReference>
<evidence type="ECO:0000256" key="4">
    <source>
        <dbReference type="ARBA" id="ARBA00022448"/>
    </source>
</evidence>
<feature type="transmembrane region" description="Helical" evidence="22">
    <location>
        <begin position="593"/>
        <end position="616"/>
    </location>
</feature>
<evidence type="ECO:0000313" key="26">
    <source>
        <dbReference type="Proteomes" id="UP001152622"/>
    </source>
</evidence>
<feature type="region of interest" description="Disordered" evidence="21">
    <location>
        <begin position="443"/>
        <end position="464"/>
    </location>
</feature>